<dbReference type="Proteomes" id="UP001488805">
    <property type="component" value="Unassembled WGS sequence"/>
</dbReference>
<comment type="caution">
    <text evidence="1">The sequence shown here is derived from an EMBL/GenBank/DDBJ whole genome shotgun (WGS) entry which is preliminary data.</text>
</comment>
<reference evidence="1 2" key="1">
    <citation type="journal article" date="2024" name="Genome Biol. Evol.">
        <title>Chromosome-level genome assembly of the viviparous eelpout Zoarces viviparus.</title>
        <authorList>
            <person name="Fuhrmann N."/>
            <person name="Brasseur M.V."/>
            <person name="Bakowski C.E."/>
            <person name="Podsiadlowski L."/>
            <person name="Prost S."/>
            <person name="Krehenwinkel H."/>
            <person name="Mayer C."/>
        </authorList>
    </citation>
    <scope>NUCLEOTIDE SEQUENCE [LARGE SCALE GENOMIC DNA]</scope>
    <source>
        <strain evidence="1">NO-MEL_2022_Ind0_liver</strain>
    </source>
</reference>
<sequence>MRPVGSPWPLLLCRRKKSLLLSVTQSFRAFFSRTSSGFSHMFSFQQGVELEECPPPSRSSAAVKFLPRPSRGSGAARRCYRCVVSG</sequence>
<accession>A0AAW1FRP0</accession>
<evidence type="ECO:0000313" key="1">
    <source>
        <dbReference type="EMBL" id="KAK9537192.1"/>
    </source>
</evidence>
<gene>
    <name evidence="1" type="ORF">VZT92_004828</name>
</gene>
<dbReference type="AlphaFoldDB" id="A0AAW1FRP0"/>
<evidence type="ECO:0008006" key="3">
    <source>
        <dbReference type="Google" id="ProtNLM"/>
    </source>
</evidence>
<protein>
    <recommendedName>
        <fullName evidence="3">Secreted protein</fullName>
    </recommendedName>
</protein>
<dbReference type="EMBL" id="JBCEZU010000034">
    <property type="protein sequence ID" value="KAK9537192.1"/>
    <property type="molecule type" value="Genomic_DNA"/>
</dbReference>
<proteinExistence type="predicted"/>
<keyword evidence="2" id="KW-1185">Reference proteome</keyword>
<organism evidence="1 2">
    <name type="scientific">Zoarces viviparus</name>
    <name type="common">Viviparous eelpout</name>
    <name type="synonym">Blennius viviparus</name>
    <dbReference type="NCBI Taxonomy" id="48416"/>
    <lineage>
        <taxon>Eukaryota</taxon>
        <taxon>Metazoa</taxon>
        <taxon>Chordata</taxon>
        <taxon>Craniata</taxon>
        <taxon>Vertebrata</taxon>
        <taxon>Euteleostomi</taxon>
        <taxon>Actinopterygii</taxon>
        <taxon>Neopterygii</taxon>
        <taxon>Teleostei</taxon>
        <taxon>Neoteleostei</taxon>
        <taxon>Acanthomorphata</taxon>
        <taxon>Eupercaria</taxon>
        <taxon>Perciformes</taxon>
        <taxon>Cottioidei</taxon>
        <taxon>Zoarcales</taxon>
        <taxon>Zoarcidae</taxon>
        <taxon>Zoarcinae</taxon>
        <taxon>Zoarces</taxon>
    </lineage>
</organism>
<name>A0AAW1FRP0_ZOAVI</name>
<evidence type="ECO:0000313" key="2">
    <source>
        <dbReference type="Proteomes" id="UP001488805"/>
    </source>
</evidence>